<evidence type="ECO:0000313" key="3">
    <source>
        <dbReference type="Proteomes" id="UP000243002"/>
    </source>
</evidence>
<dbReference type="CDD" id="cd00158">
    <property type="entry name" value="RHOD"/>
    <property type="match status" value="1"/>
</dbReference>
<dbReference type="InterPro" id="IPR036873">
    <property type="entry name" value="Rhodanese-like_dom_sf"/>
</dbReference>
<dbReference type="AlphaFoldDB" id="A0A2P7MXK5"/>
<dbReference type="Gene3D" id="3.40.250.10">
    <property type="entry name" value="Rhodanese-like domain"/>
    <property type="match status" value="1"/>
</dbReference>
<evidence type="ECO:0000259" key="1">
    <source>
        <dbReference type="PROSITE" id="PS50206"/>
    </source>
</evidence>
<feature type="domain" description="Rhodanese" evidence="1">
    <location>
        <begin position="19"/>
        <end position="47"/>
    </location>
</feature>
<dbReference type="EMBL" id="PXXO01000005">
    <property type="protein sequence ID" value="PSJ05901.1"/>
    <property type="molecule type" value="Genomic_DNA"/>
</dbReference>
<name>A0A2P7MXK5_9CYAN</name>
<reference evidence="2 3" key="1">
    <citation type="journal article" date="2018" name="Environ. Microbiol.">
        <title>Ecological and genomic features of two widespread freshwater picocyanobacteria.</title>
        <authorList>
            <person name="Cabello-Yeves P.J."/>
            <person name="Picazo A."/>
            <person name="Camacho A."/>
            <person name="Callieri C."/>
            <person name="Rosselli R."/>
            <person name="Roda-Garcia J.J."/>
            <person name="Coutinho F.H."/>
            <person name="Rodriguez-Valera F."/>
        </authorList>
    </citation>
    <scope>NUCLEOTIDE SEQUENCE [LARGE SCALE GENOMIC DNA]</scope>
    <source>
        <strain evidence="2 3">Tous</strain>
    </source>
</reference>
<organism evidence="2 3">
    <name type="scientific">Cyanobium usitatum str. Tous</name>
    <dbReference type="NCBI Taxonomy" id="2116684"/>
    <lineage>
        <taxon>Bacteria</taxon>
        <taxon>Bacillati</taxon>
        <taxon>Cyanobacteriota</taxon>
        <taxon>Cyanophyceae</taxon>
        <taxon>Synechococcales</taxon>
        <taxon>Prochlorococcaceae</taxon>
        <taxon>Cyanobium</taxon>
    </lineage>
</organism>
<gene>
    <name evidence="2" type="ORF">C7K55_05450</name>
</gene>
<keyword evidence="3" id="KW-1185">Reference proteome</keyword>
<evidence type="ECO:0000313" key="2">
    <source>
        <dbReference type="EMBL" id="PSJ05901.1"/>
    </source>
</evidence>
<dbReference type="PROSITE" id="PS50206">
    <property type="entry name" value="RHODANESE_3"/>
    <property type="match status" value="1"/>
</dbReference>
<protein>
    <recommendedName>
        <fullName evidence="1">Rhodanese domain-containing protein</fullName>
    </recommendedName>
</protein>
<proteinExistence type="predicted"/>
<dbReference type="Pfam" id="PF00581">
    <property type="entry name" value="Rhodanese"/>
    <property type="match status" value="1"/>
</dbReference>
<sequence>MTPDPDTRLNAQELARQLAEKRVSVIDVREAMEFAGGHIEGSVNVPWYWYATAVAAVPRPI</sequence>
<dbReference type="SUPFAM" id="SSF52821">
    <property type="entry name" value="Rhodanese/Cell cycle control phosphatase"/>
    <property type="match status" value="1"/>
</dbReference>
<dbReference type="InterPro" id="IPR001763">
    <property type="entry name" value="Rhodanese-like_dom"/>
</dbReference>
<dbReference type="Proteomes" id="UP000243002">
    <property type="component" value="Unassembled WGS sequence"/>
</dbReference>
<accession>A0A2P7MXK5</accession>
<dbReference type="OrthoDB" id="9792975at2"/>
<comment type="caution">
    <text evidence="2">The sequence shown here is derived from an EMBL/GenBank/DDBJ whole genome shotgun (WGS) entry which is preliminary data.</text>
</comment>